<dbReference type="AlphaFoldDB" id="A0A9W4WRJ9"/>
<evidence type="ECO:0000256" key="1">
    <source>
        <dbReference type="SAM" id="MobiDB-lite"/>
    </source>
</evidence>
<gene>
    <name evidence="2" type="ORF">FWILDA_LOCUS2751</name>
</gene>
<sequence length="359" mass="40445">MENFLSDLSKDFGQLLSSGYNYDVIIQTGEGQSMKEYFTHSLILGARVKDQRYAVYYPSASNIGPAFGGGCDLYIQGNNIHRNNFIANTYPEANKILDLSVKSILDYEIFQDNLLDRFGPAKDPRNGGYPKGTSRTPTRELRSLRETKFNKKLQSFRTAGNHAAAAHGVAGHILDAQSTNKISLIMVSTIYSSDSYNHKMESLSPALDVLHQSSFQEKYKVHRPVSYLQQQTSIVNTKRQVFKIHVWKVGPMRENEDQHRGIQQIDDRFEINSDSDAGVKLEICPNRHKTQSSLGKLYRIGTLVGNAWSKENPKTPCRYIFANSCHTKEAHKASGSQSIRLKMNQTDIGSHPSLAMSYR</sequence>
<organism evidence="2 3">
    <name type="scientific">Funneliformis geosporum</name>
    <dbReference type="NCBI Taxonomy" id="1117311"/>
    <lineage>
        <taxon>Eukaryota</taxon>
        <taxon>Fungi</taxon>
        <taxon>Fungi incertae sedis</taxon>
        <taxon>Mucoromycota</taxon>
        <taxon>Glomeromycotina</taxon>
        <taxon>Glomeromycetes</taxon>
        <taxon>Glomerales</taxon>
        <taxon>Glomeraceae</taxon>
        <taxon>Funneliformis</taxon>
    </lineage>
</organism>
<dbReference type="Proteomes" id="UP001153678">
    <property type="component" value="Unassembled WGS sequence"/>
</dbReference>
<feature type="compositionally biased region" description="Polar residues" evidence="1">
    <location>
        <begin position="336"/>
        <end position="348"/>
    </location>
</feature>
<dbReference type="OrthoDB" id="8789982at2759"/>
<protein>
    <submittedName>
        <fullName evidence="2">19741_t:CDS:1</fullName>
    </submittedName>
</protein>
<name>A0A9W4WRJ9_9GLOM</name>
<evidence type="ECO:0000313" key="3">
    <source>
        <dbReference type="Proteomes" id="UP001153678"/>
    </source>
</evidence>
<reference evidence="2" key="1">
    <citation type="submission" date="2022-08" db="EMBL/GenBank/DDBJ databases">
        <authorList>
            <person name="Kallberg Y."/>
            <person name="Tangrot J."/>
            <person name="Rosling A."/>
        </authorList>
    </citation>
    <scope>NUCLEOTIDE SEQUENCE</scope>
    <source>
        <strain evidence="2">Wild A</strain>
    </source>
</reference>
<evidence type="ECO:0000313" key="2">
    <source>
        <dbReference type="EMBL" id="CAI2166796.1"/>
    </source>
</evidence>
<dbReference type="EMBL" id="CAMKVN010000334">
    <property type="protein sequence ID" value="CAI2166796.1"/>
    <property type="molecule type" value="Genomic_DNA"/>
</dbReference>
<accession>A0A9W4WRJ9</accession>
<comment type="caution">
    <text evidence="2">The sequence shown here is derived from an EMBL/GenBank/DDBJ whole genome shotgun (WGS) entry which is preliminary data.</text>
</comment>
<keyword evidence="3" id="KW-1185">Reference proteome</keyword>
<feature type="region of interest" description="Disordered" evidence="1">
    <location>
        <begin position="336"/>
        <end position="359"/>
    </location>
</feature>
<proteinExistence type="predicted"/>